<proteinExistence type="predicted"/>
<dbReference type="InterPro" id="IPR012677">
    <property type="entry name" value="Nucleotide-bd_a/b_plait_sf"/>
</dbReference>
<keyword evidence="2 3" id="KW-0694">RNA-binding</keyword>
<feature type="domain" description="RRM" evidence="4">
    <location>
        <begin position="109"/>
        <end position="180"/>
    </location>
</feature>
<dbReference type="InParanoid" id="D8MBL4"/>
<dbReference type="PROSITE" id="PS50102">
    <property type="entry name" value="RRM"/>
    <property type="match status" value="2"/>
</dbReference>
<dbReference type="OrthoDB" id="266020at2759"/>
<dbReference type="CDD" id="cd00590">
    <property type="entry name" value="RRM_SF"/>
    <property type="match status" value="2"/>
</dbReference>
<dbReference type="InterPro" id="IPR035979">
    <property type="entry name" value="RBD_domain_sf"/>
</dbReference>
<reference evidence="5" key="1">
    <citation type="submission" date="2010-02" db="EMBL/GenBank/DDBJ databases">
        <title>Sequencing and annotation of the Blastocystis hominis genome.</title>
        <authorList>
            <person name="Wincker P."/>
        </authorList>
    </citation>
    <scope>NUCLEOTIDE SEQUENCE</scope>
    <source>
        <strain evidence="5">Singapore isolate B</strain>
    </source>
</reference>
<dbReference type="InterPro" id="IPR000504">
    <property type="entry name" value="RRM_dom"/>
</dbReference>
<name>D8MBL4_BLAHO</name>
<protein>
    <recommendedName>
        <fullName evidence="4">RRM domain-containing protein</fullName>
    </recommendedName>
</protein>
<keyword evidence="1" id="KW-0677">Repeat</keyword>
<dbReference type="SMART" id="SM00360">
    <property type="entry name" value="RRM"/>
    <property type="match status" value="3"/>
</dbReference>
<evidence type="ECO:0000259" key="4">
    <source>
        <dbReference type="PROSITE" id="PS50102"/>
    </source>
</evidence>
<dbReference type="AlphaFoldDB" id="D8MBL4"/>
<accession>D8MBL4</accession>
<dbReference type="Pfam" id="PF00076">
    <property type="entry name" value="RRM_1"/>
    <property type="match status" value="2"/>
</dbReference>
<dbReference type="RefSeq" id="XP_012899501.1">
    <property type="nucleotide sequence ID" value="XM_013044047.1"/>
</dbReference>
<evidence type="ECO:0000256" key="1">
    <source>
        <dbReference type="ARBA" id="ARBA00022737"/>
    </source>
</evidence>
<evidence type="ECO:0000256" key="3">
    <source>
        <dbReference type="PROSITE-ProRule" id="PRU00176"/>
    </source>
</evidence>
<dbReference type="EMBL" id="FN668691">
    <property type="protein sequence ID" value="CBK25453.2"/>
    <property type="molecule type" value="Genomic_DNA"/>
</dbReference>
<evidence type="ECO:0000313" key="6">
    <source>
        <dbReference type="Proteomes" id="UP000008312"/>
    </source>
</evidence>
<feature type="domain" description="RRM" evidence="4">
    <location>
        <begin position="13"/>
        <end position="94"/>
    </location>
</feature>
<dbReference type="Proteomes" id="UP000008312">
    <property type="component" value="Unassembled WGS sequence"/>
</dbReference>
<dbReference type="GO" id="GO:0003723">
    <property type="term" value="F:RNA binding"/>
    <property type="evidence" value="ECO:0007669"/>
    <property type="project" value="UniProtKB-UniRule"/>
</dbReference>
<organism evidence="5">
    <name type="scientific">Blastocystis hominis</name>
    <dbReference type="NCBI Taxonomy" id="12968"/>
    <lineage>
        <taxon>Eukaryota</taxon>
        <taxon>Sar</taxon>
        <taxon>Stramenopiles</taxon>
        <taxon>Bigyra</taxon>
        <taxon>Opalozoa</taxon>
        <taxon>Opalinata</taxon>
        <taxon>Blastocystidae</taxon>
        <taxon>Blastocystis</taxon>
    </lineage>
</organism>
<dbReference type="PANTHER" id="PTHR24012">
    <property type="entry name" value="RNA BINDING PROTEIN"/>
    <property type="match status" value="1"/>
</dbReference>
<dbReference type="Pfam" id="PF13893">
    <property type="entry name" value="RRM_5"/>
    <property type="match status" value="1"/>
</dbReference>
<gene>
    <name evidence="5" type="ORF">GSBLH_T00006926001</name>
</gene>
<dbReference type="Gene3D" id="3.30.70.330">
    <property type="match status" value="3"/>
</dbReference>
<evidence type="ECO:0000256" key="2">
    <source>
        <dbReference type="ARBA" id="ARBA00022884"/>
    </source>
</evidence>
<sequence length="305" mass="34205">MGDRLTEEQLLKRSILVRNIPPTIEEKHLIAGFSQIGRIVQIKWPQNGDSNDRTAGRSQCTITFDKPMHAIQAVMCLNNHLIHGSQLSVSLIPFQSKHTSTSKTSEKPAVLMIENVAEEATPEQIQSLFSPFGTIVSCRLYKQGIVQLSFKSHSSAERALNAMNAFSLKGKKLLVSFEEQFRSKTVKREPIQQASTTPIGFVEYGRNRAEKQNDTSCIVLVTGFSEGDDLRDQANVAKIKQIVSEQGKIKDMKYTEVKNEKRLFLRYANSYAASIAAKGLSGLMFYGSRLSARQYDYQQKHVDPS</sequence>
<dbReference type="SUPFAM" id="SSF54928">
    <property type="entry name" value="RNA-binding domain, RBD"/>
    <property type="match status" value="2"/>
</dbReference>
<evidence type="ECO:0000313" key="5">
    <source>
        <dbReference type="EMBL" id="CBK25453.2"/>
    </source>
</evidence>
<keyword evidence="6" id="KW-1185">Reference proteome</keyword>
<dbReference type="GeneID" id="24923050"/>